<reference evidence="11" key="1">
    <citation type="submission" date="2012-12" db="EMBL/GenBank/DDBJ databases">
        <authorList>
            <person name="Hellsten U."/>
            <person name="Grimwood J."/>
            <person name="Chapman J.A."/>
            <person name="Shapiro H."/>
            <person name="Aerts A."/>
            <person name="Otillar R.P."/>
            <person name="Terry A.Y."/>
            <person name="Boore J.L."/>
            <person name="Simakov O."/>
            <person name="Marletaz F."/>
            <person name="Cho S.-J."/>
            <person name="Edsinger-Gonzales E."/>
            <person name="Havlak P."/>
            <person name="Kuo D.-H."/>
            <person name="Larsson T."/>
            <person name="Lv J."/>
            <person name="Arendt D."/>
            <person name="Savage R."/>
            <person name="Osoegawa K."/>
            <person name="de Jong P."/>
            <person name="Lindberg D.R."/>
            <person name="Seaver E.C."/>
            <person name="Weisblat D.A."/>
            <person name="Putnam N.H."/>
            <person name="Grigoriev I.V."/>
            <person name="Rokhsar D.S."/>
        </authorList>
    </citation>
    <scope>NUCLEOTIDE SEQUENCE</scope>
</reference>
<feature type="transmembrane region" description="Helical" evidence="7">
    <location>
        <begin position="134"/>
        <end position="153"/>
    </location>
</feature>
<proteinExistence type="predicted"/>
<reference evidence="10" key="3">
    <citation type="submission" date="2015-06" db="UniProtKB">
        <authorList>
            <consortium name="EnsemblMetazoa"/>
        </authorList>
    </citation>
    <scope>IDENTIFICATION</scope>
</reference>
<evidence type="ECO:0000256" key="6">
    <source>
        <dbReference type="SAM" id="MobiDB-lite"/>
    </source>
</evidence>
<dbReference type="FunFam" id="1.20.1250.20:FF:000145">
    <property type="entry name" value="Chromaffin granule amine transporter"/>
    <property type="match status" value="1"/>
</dbReference>
<keyword evidence="3 7" id="KW-0812">Transmembrane</keyword>
<dbReference type="SUPFAM" id="SSF103473">
    <property type="entry name" value="MFS general substrate transporter"/>
    <property type="match status" value="1"/>
</dbReference>
<evidence type="ECO:0000256" key="4">
    <source>
        <dbReference type="ARBA" id="ARBA00022989"/>
    </source>
</evidence>
<dbReference type="AlphaFoldDB" id="T1G4F7"/>
<dbReference type="PROSITE" id="PS50850">
    <property type="entry name" value="MFS"/>
    <property type="match status" value="1"/>
</dbReference>
<name>T1G4F7_HELRO</name>
<reference evidence="9 11" key="2">
    <citation type="journal article" date="2013" name="Nature">
        <title>Insights into bilaterian evolution from three spiralian genomes.</title>
        <authorList>
            <person name="Simakov O."/>
            <person name="Marletaz F."/>
            <person name="Cho S.J."/>
            <person name="Edsinger-Gonzales E."/>
            <person name="Havlak P."/>
            <person name="Hellsten U."/>
            <person name="Kuo D.H."/>
            <person name="Larsson T."/>
            <person name="Lv J."/>
            <person name="Arendt D."/>
            <person name="Savage R."/>
            <person name="Osoegawa K."/>
            <person name="de Jong P."/>
            <person name="Grimwood J."/>
            <person name="Chapman J.A."/>
            <person name="Shapiro H."/>
            <person name="Aerts A."/>
            <person name="Otillar R.P."/>
            <person name="Terry A.Y."/>
            <person name="Boore J.L."/>
            <person name="Grigoriev I.V."/>
            <person name="Lindberg D.R."/>
            <person name="Seaver E.C."/>
            <person name="Weisblat D.A."/>
            <person name="Putnam N.H."/>
            <person name="Rokhsar D.S."/>
        </authorList>
    </citation>
    <scope>NUCLEOTIDE SEQUENCE</scope>
</reference>
<dbReference type="STRING" id="6412.T1G4F7"/>
<dbReference type="Proteomes" id="UP000015101">
    <property type="component" value="Unassembled WGS sequence"/>
</dbReference>
<evidence type="ECO:0000313" key="11">
    <source>
        <dbReference type="Proteomes" id="UP000015101"/>
    </source>
</evidence>
<dbReference type="InterPro" id="IPR011701">
    <property type="entry name" value="MFS"/>
</dbReference>
<feature type="transmembrane region" description="Helical" evidence="7">
    <location>
        <begin position="328"/>
        <end position="350"/>
    </location>
</feature>
<gene>
    <name evidence="10" type="primary">20215955</name>
    <name evidence="9" type="ORF">HELRODRAFT_81550</name>
</gene>
<sequence>MRPVQRKIRRKLKAHTSPFPPSSSSSSPPPTTTPQSKIGDENVAVGVLFASKAMVQLIANPIIGPITNRIGYSIPLLAGFIIMFASTITFAFGSSYSVLFIARAIQGLGSSCSSVSGMGMLASLYTDDRERGNALAIALGGLAVGVLIGPTYGGVLYEFCGKETPFIILAALALAAGAMVLLTLQPKMRQEDEKGSPLKELLTDPYILIAAVSICFGSMGIAMMEPTLPIHMVEVMGSSKWEQGIAFLPCSVSYLIGTNLFGPLAHKIGRWLSAMIGSIIISLALFFIPLATEIGHLIVPNAALGFAIGMVDSSMMPMMGHLVDIRHVPVYGSVYAIADVAFCLGFAVGPALSGSIIMWIGFKGLMWMMAVINILYSPMHIFLRNPPTKGEKQVSE</sequence>
<protein>
    <recommendedName>
        <fullName evidence="8">Major facilitator superfamily (MFS) profile domain-containing protein</fullName>
    </recommendedName>
</protein>
<dbReference type="InterPro" id="IPR020846">
    <property type="entry name" value="MFS_dom"/>
</dbReference>
<dbReference type="RefSeq" id="XP_009020339.1">
    <property type="nucleotide sequence ID" value="XM_009022091.1"/>
</dbReference>
<feature type="transmembrane region" description="Helical" evidence="7">
    <location>
        <begin position="98"/>
        <end position="122"/>
    </location>
</feature>
<dbReference type="EnsemblMetazoa" id="HelroT81550">
    <property type="protein sequence ID" value="HelroP81550"/>
    <property type="gene ID" value="HelroG81550"/>
</dbReference>
<dbReference type="GO" id="GO:0043195">
    <property type="term" value="C:terminal bouton"/>
    <property type="evidence" value="ECO:0000318"/>
    <property type="project" value="GO_Central"/>
</dbReference>
<dbReference type="FunCoup" id="T1G4F7">
    <property type="interactions" value="28"/>
</dbReference>
<comment type="subcellular location">
    <subcellularLocation>
        <location evidence="1">Membrane</location>
        <topology evidence="1">Multi-pass membrane protein</topology>
    </subcellularLocation>
</comment>
<dbReference type="Gene3D" id="1.20.1250.20">
    <property type="entry name" value="MFS general substrate transporter like domains"/>
    <property type="match status" value="1"/>
</dbReference>
<dbReference type="HOGENOM" id="CLU_001265_10_9_1"/>
<feature type="domain" description="Major facilitator superfamily (MFS) profile" evidence="8">
    <location>
        <begin position="1"/>
        <end position="388"/>
    </location>
</feature>
<keyword evidence="2" id="KW-0813">Transport</keyword>
<dbReference type="CTD" id="20215955"/>
<dbReference type="GeneID" id="20215955"/>
<evidence type="ECO:0000256" key="5">
    <source>
        <dbReference type="ARBA" id="ARBA00023136"/>
    </source>
</evidence>
<evidence type="ECO:0000256" key="2">
    <source>
        <dbReference type="ARBA" id="ARBA00022448"/>
    </source>
</evidence>
<dbReference type="Pfam" id="PF07690">
    <property type="entry name" value="MFS_1"/>
    <property type="match status" value="1"/>
</dbReference>
<evidence type="ECO:0000259" key="8">
    <source>
        <dbReference type="PROSITE" id="PS50850"/>
    </source>
</evidence>
<feature type="region of interest" description="Disordered" evidence="6">
    <location>
        <begin position="1"/>
        <end position="38"/>
    </location>
</feature>
<dbReference type="eggNOG" id="KOG3764">
    <property type="taxonomic scope" value="Eukaryota"/>
</dbReference>
<feature type="transmembrane region" description="Helical" evidence="7">
    <location>
        <begin position="70"/>
        <end position="92"/>
    </location>
</feature>
<keyword evidence="5 7" id="KW-0472">Membrane</keyword>
<dbReference type="GO" id="GO:0005335">
    <property type="term" value="F:serotonin:sodium:chloride symporter activity"/>
    <property type="evidence" value="ECO:0000318"/>
    <property type="project" value="GO_Central"/>
</dbReference>
<evidence type="ECO:0000256" key="3">
    <source>
        <dbReference type="ARBA" id="ARBA00022692"/>
    </source>
</evidence>
<organism evidence="10 11">
    <name type="scientific">Helobdella robusta</name>
    <name type="common">Californian leech</name>
    <dbReference type="NCBI Taxonomy" id="6412"/>
    <lineage>
        <taxon>Eukaryota</taxon>
        <taxon>Metazoa</taxon>
        <taxon>Spiralia</taxon>
        <taxon>Lophotrochozoa</taxon>
        <taxon>Annelida</taxon>
        <taxon>Clitellata</taxon>
        <taxon>Hirudinea</taxon>
        <taxon>Rhynchobdellida</taxon>
        <taxon>Glossiphoniidae</taxon>
        <taxon>Helobdella</taxon>
    </lineage>
</organism>
<feature type="transmembrane region" description="Helical" evidence="7">
    <location>
        <begin position="165"/>
        <end position="184"/>
    </location>
</feature>
<feature type="compositionally biased region" description="Basic residues" evidence="6">
    <location>
        <begin position="1"/>
        <end position="14"/>
    </location>
</feature>
<evidence type="ECO:0000256" key="7">
    <source>
        <dbReference type="SAM" id="Phobius"/>
    </source>
</evidence>
<dbReference type="InterPro" id="IPR050930">
    <property type="entry name" value="MFS_Vesicular_Transporter"/>
</dbReference>
<feature type="transmembrane region" description="Helical" evidence="7">
    <location>
        <begin position="244"/>
        <end position="264"/>
    </location>
</feature>
<accession>T1G4F7</accession>
<dbReference type="EMBL" id="AMQM01004994">
    <property type="status" value="NOT_ANNOTATED_CDS"/>
    <property type="molecule type" value="Genomic_DNA"/>
</dbReference>
<dbReference type="OrthoDB" id="5086884at2759"/>
<feature type="transmembrane region" description="Helical" evidence="7">
    <location>
        <begin position="356"/>
        <end position="376"/>
    </location>
</feature>
<dbReference type="CDD" id="cd17384">
    <property type="entry name" value="MFS_SLC18A1_2_VAT1_2"/>
    <property type="match status" value="1"/>
</dbReference>
<dbReference type="OMA" id="GGHFGMR"/>
<evidence type="ECO:0000313" key="9">
    <source>
        <dbReference type="EMBL" id="ESO01685.1"/>
    </source>
</evidence>
<dbReference type="GO" id="GO:0030672">
    <property type="term" value="C:synaptic vesicle membrane"/>
    <property type="evidence" value="ECO:0000318"/>
    <property type="project" value="GO_Central"/>
</dbReference>
<evidence type="ECO:0000313" key="10">
    <source>
        <dbReference type="EnsemblMetazoa" id="HelroP81550"/>
    </source>
</evidence>
<evidence type="ECO:0000256" key="1">
    <source>
        <dbReference type="ARBA" id="ARBA00004141"/>
    </source>
</evidence>
<feature type="transmembrane region" description="Helical" evidence="7">
    <location>
        <begin position="205"/>
        <end position="224"/>
    </location>
</feature>
<dbReference type="KEGG" id="hro:HELRODRAFT_81550"/>
<feature type="transmembrane region" description="Helical" evidence="7">
    <location>
        <begin position="297"/>
        <end position="316"/>
    </location>
</feature>
<dbReference type="InterPro" id="IPR036259">
    <property type="entry name" value="MFS_trans_sf"/>
</dbReference>
<dbReference type="PANTHER" id="PTHR23506:SF23">
    <property type="entry name" value="GH10249P"/>
    <property type="match status" value="1"/>
</dbReference>
<dbReference type="EMBL" id="KB096743">
    <property type="protein sequence ID" value="ESO01685.1"/>
    <property type="molecule type" value="Genomic_DNA"/>
</dbReference>
<feature type="transmembrane region" description="Helical" evidence="7">
    <location>
        <begin position="271"/>
        <end position="291"/>
    </location>
</feature>
<keyword evidence="11" id="KW-1185">Reference proteome</keyword>
<dbReference type="GO" id="GO:0015842">
    <property type="term" value="P:aminergic neurotransmitter loading into synaptic vesicle"/>
    <property type="evidence" value="ECO:0000318"/>
    <property type="project" value="GO_Central"/>
</dbReference>
<dbReference type="PANTHER" id="PTHR23506">
    <property type="entry name" value="GH10249P"/>
    <property type="match status" value="1"/>
</dbReference>
<keyword evidence="4 7" id="KW-1133">Transmembrane helix</keyword>
<dbReference type="InParanoid" id="T1G4F7"/>